<dbReference type="Pfam" id="PF21763">
    <property type="entry name" value="DHH_CID"/>
    <property type="match status" value="1"/>
</dbReference>
<protein>
    <submittedName>
        <fullName evidence="4">Single-stranded-DNA-specific exonuclease recJ</fullName>
    </submittedName>
</protein>
<reference evidence="4" key="1">
    <citation type="journal article" date="2013" name="Syst. Appl. Microbiol.">
        <title>New insights into the archaeal diversity of a hypersaline microbial mat obtained by a metagenomic approach.</title>
        <authorList>
            <person name="Lopez-Lopez A."/>
            <person name="Richter M."/>
            <person name="Pena A."/>
            <person name="Tamames J."/>
            <person name="Rossello-Mora R."/>
        </authorList>
    </citation>
    <scope>NUCLEOTIDE SEQUENCE</scope>
</reference>
<dbReference type="AlphaFoldDB" id="M1PWT5"/>
<evidence type="ECO:0000259" key="2">
    <source>
        <dbReference type="Pfam" id="PF02272"/>
    </source>
</evidence>
<dbReference type="EMBL" id="JX684100">
    <property type="protein sequence ID" value="AGF93619.1"/>
    <property type="molecule type" value="Genomic_DNA"/>
</dbReference>
<dbReference type="InterPro" id="IPR038763">
    <property type="entry name" value="DHH_sf"/>
</dbReference>
<dbReference type="PANTHER" id="PTHR30255:SF3">
    <property type="entry name" value="SINGLE-STRANDED-DNA-SPECIFIC EXONUCLEASE RECJ"/>
    <property type="match status" value="1"/>
</dbReference>
<sequence length="475" mass="52779">MKKKARQIAEKLLSHDKIKIISHIDADGITSGSIAYKALMRRGKDVDIDFIKQLEKSNIEKIKEEDPELVWFTDLGSGQIPFLNGIDCVITDHHEPAGDVDELPKKDRGNILNYTDSNILELNPHRYDIDGANELCGAGTTYLVAKELGEGENENVDLSKLAVIGAIGDLQATKEGKLIGVNRDILEEGVSEGIIEKKTDTLMYGLESRPLSKVLEYASDPILPGLTGDNPACVNFLVENDISVKENDEWRRWYELEKSEKRTILSDLAKRMLNRGYPPSYVDELIGEVYMFPDEERGTMLHEAKEFSTLLNSCGRYGKGRIGLEVCLGDRDEYLEKAKDLLKGHQKVLVDCMKYVESVGVEEKDHIQFFHGRDMVPDTVVGTVAGMVLGSVDVDRTLPIIAFADSEEKGTKVSSRGTKRLVEKGLDLSEIMSKCSKEVGGEGGGHDIAAGAYIPEDKEDEFISKVEDMVKDQLH</sequence>
<dbReference type="SUPFAM" id="SSF64182">
    <property type="entry name" value="DHH phosphoesterases"/>
    <property type="match status" value="1"/>
</dbReference>
<keyword evidence="4" id="KW-0378">Hydrolase</keyword>
<dbReference type="Pfam" id="PF01368">
    <property type="entry name" value="DHH"/>
    <property type="match status" value="1"/>
</dbReference>
<dbReference type="InterPro" id="IPR051673">
    <property type="entry name" value="SSDNA_exonuclease_RecJ"/>
</dbReference>
<feature type="domain" description="DHHA1" evidence="2">
    <location>
        <begin position="379"/>
        <end position="471"/>
    </location>
</feature>
<proteinExistence type="predicted"/>
<accession>M1PWT5</accession>
<dbReference type="InterPro" id="IPR003156">
    <property type="entry name" value="DHHA1_dom"/>
</dbReference>
<feature type="domain" description="DHH-CID" evidence="3">
    <location>
        <begin position="203"/>
        <end position="286"/>
    </location>
</feature>
<dbReference type="Pfam" id="PF02272">
    <property type="entry name" value="DHHA1"/>
    <property type="match status" value="1"/>
</dbReference>
<organism evidence="4">
    <name type="scientific">uncultured organism</name>
    <dbReference type="NCBI Taxonomy" id="155900"/>
    <lineage>
        <taxon>unclassified sequences</taxon>
        <taxon>environmental samples</taxon>
    </lineage>
</organism>
<keyword evidence="4" id="KW-0269">Exonuclease</keyword>
<feature type="domain" description="DDH" evidence="1">
    <location>
        <begin position="17"/>
        <end position="153"/>
    </location>
</feature>
<gene>
    <name evidence="4" type="ORF">FLSS-14_0015</name>
</gene>
<dbReference type="Gene3D" id="3.10.310.30">
    <property type="match status" value="1"/>
</dbReference>
<dbReference type="InterPro" id="IPR001667">
    <property type="entry name" value="DDH_dom"/>
</dbReference>
<evidence type="ECO:0000313" key="4">
    <source>
        <dbReference type="EMBL" id="AGF93619.1"/>
    </source>
</evidence>
<name>M1PWT5_9ZZZZ</name>
<keyword evidence="4" id="KW-0540">Nuclease</keyword>
<dbReference type="PANTHER" id="PTHR30255">
    <property type="entry name" value="SINGLE-STRANDED-DNA-SPECIFIC EXONUCLEASE RECJ"/>
    <property type="match status" value="1"/>
</dbReference>
<dbReference type="GO" id="GO:0003676">
    <property type="term" value="F:nucleic acid binding"/>
    <property type="evidence" value="ECO:0007669"/>
    <property type="project" value="InterPro"/>
</dbReference>
<evidence type="ECO:0000259" key="3">
    <source>
        <dbReference type="Pfam" id="PF21763"/>
    </source>
</evidence>
<dbReference type="GO" id="GO:0004527">
    <property type="term" value="F:exonuclease activity"/>
    <property type="evidence" value="ECO:0007669"/>
    <property type="project" value="UniProtKB-KW"/>
</dbReference>
<dbReference type="Gene3D" id="3.90.1640.30">
    <property type="match status" value="1"/>
</dbReference>
<dbReference type="InterPro" id="IPR048515">
    <property type="entry name" value="DHH_CID"/>
</dbReference>
<evidence type="ECO:0000259" key="1">
    <source>
        <dbReference type="Pfam" id="PF01368"/>
    </source>
</evidence>